<evidence type="ECO:0000256" key="12">
    <source>
        <dbReference type="SAM" id="MobiDB-lite"/>
    </source>
</evidence>
<organism evidence="16 17">
    <name type="scientific">Massilia niabensis</name>
    <dbReference type="NCBI Taxonomy" id="544910"/>
    <lineage>
        <taxon>Bacteria</taxon>
        <taxon>Pseudomonadati</taxon>
        <taxon>Pseudomonadota</taxon>
        <taxon>Betaproteobacteria</taxon>
        <taxon>Burkholderiales</taxon>
        <taxon>Oxalobacteraceae</taxon>
        <taxon>Telluria group</taxon>
        <taxon>Massilia</taxon>
    </lineage>
</organism>
<dbReference type="InterPro" id="IPR036942">
    <property type="entry name" value="Beta-barrel_TonB_sf"/>
</dbReference>
<dbReference type="PANTHER" id="PTHR40980">
    <property type="entry name" value="PLUG DOMAIN-CONTAINING PROTEIN"/>
    <property type="match status" value="1"/>
</dbReference>
<evidence type="ECO:0000256" key="10">
    <source>
        <dbReference type="PROSITE-ProRule" id="PRU01360"/>
    </source>
</evidence>
<evidence type="ECO:0000256" key="2">
    <source>
        <dbReference type="ARBA" id="ARBA00009810"/>
    </source>
</evidence>
<reference evidence="17" key="1">
    <citation type="journal article" date="2019" name="Int. J. Syst. Evol. Microbiol.">
        <title>The Global Catalogue of Microorganisms (GCM) 10K type strain sequencing project: providing services to taxonomists for standard genome sequencing and annotation.</title>
        <authorList>
            <consortium name="The Broad Institute Genomics Platform"/>
            <consortium name="The Broad Institute Genome Sequencing Center for Infectious Disease"/>
            <person name="Wu L."/>
            <person name="Ma J."/>
        </authorList>
    </citation>
    <scope>NUCLEOTIDE SEQUENCE [LARGE SCALE GENOMIC DNA]</scope>
    <source>
        <strain evidence="17">KACC 12649</strain>
    </source>
</reference>
<dbReference type="InterPro" id="IPR000531">
    <property type="entry name" value="Beta-barrel_TonB"/>
</dbReference>
<evidence type="ECO:0000256" key="13">
    <source>
        <dbReference type="SAM" id="SignalP"/>
    </source>
</evidence>
<dbReference type="InterPro" id="IPR012910">
    <property type="entry name" value="Plug_dom"/>
</dbReference>
<keyword evidence="7 10" id="KW-0472">Membrane</keyword>
<dbReference type="RefSeq" id="WP_379780057.1">
    <property type="nucleotide sequence ID" value="NZ_JBHSMU010000004.1"/>
</dbReference>
<evidence type="ECO:0000256" key="7">
    <source>
        <dbReference type="ARBA" id="ARBA00023136"/>
    </source>
</evidence>
<evidence type="ECO:0000256" key="5">
    <source>
        <dbReference type="ARBA" id="ARBA00022692"/>
    </source>
</evidence>
<dbReference type="Gene3D" id="2.170.130.10">
    <property type="entry name" value="TonB-dependent receptor, plug domain"/>
    <property type="match status" value="1"/>
</dbReference>
<feature type="signal peptide" evidence="13">
    <location>
        <begin position="1"/>
        <end position="24"/>
    </location>
</feature>
<evidence type="ECO:0000313" key="16">
    <source>
        <dbReference type="EMBL" id="MFC5458825.1"/>
    </source>
</evidence>
<dbReference type="SUPFAM" id="SSF56935">
    <property type="entry name" value="Porins"/>
    <property type="match status" value="1"/>
</dbReference>
<evidence type="ECO:0000256" key="1">
    <source>
        <dbReference type="ARBA" id="ARBA00004571"/>
    </source>
</evidence>
<evidence type="ECO:0000259" key="15">
    <source>
        <dbReference type="Pfam" id="PF07715"/>
    </source>
</evidence>
<evidence type="ECO:0000313" key="17">
    <source>
        <dbReference type="Proteomes" id="UP001596050"/>
    </source>
</evidence>
<keyword evidence="3 10" id="KW-0813">Transport</keyword>
<dbReference type="CDD" id="cd01347">
    <property type="entry name" value="ligand_gated_channel"/>
    <property type="match status" value="1"/>
</dbReference>
<sequence>MYISSPIRLTLLAALLASAFPLHAQEAPKKPAGAVAQDKSQPEPAMQKVEVRGTAEGYDPRRDDTATKIVVGQEEIAKYGDTSVADVLKRVPGITVSSPNGRGGEIRMRGLGAGYTQILLNGERAPAGFSIDSLSPDVIERIEVLRAASAEYSTQSVAGTINIVLKKAIRTGQREFKIGARTGGGFDGPTANFQLSDKLGKMSYAIAGSAMYEDFARVIPSDEQAFDAAGTQVLARATRGDEKGRLNLFNLAPRLNWALANGDTLTWQTFVNVARFRNQNHETTDTTLGAQARYPVADSATRSDNDVLRTELNWVHKMADGAKLDVKAGVVGGQNTTTQRRWTPAGAPRRLDTAILNEAEELGATTTGKFSKTLFDGHALAMGWDGGWGVREDIRTETEAGRLVFPALLNGGEQFKAEVSRFAAYAQDEWNLTPRWSVYLGARWEGIRTRATGNTFAASRSSSNVWSPVIQTLWKIPETKGDQVRFAVTRTYKAPGLPQLMPRRQTSIDNRSTDPDFSGNPDLKPELALGLDASYEHYWAEGALVSISGSMRRIDGYTRSQVTFDGARWVAMPMNAGQAITRGLELETKFPLKALMKDAPAIDLRASVSANWSEVDGVPGPDNRLDNQTPLSGNFGIDYKKGDLTTGASLAWRQDATIQVSERQVAFLKGRRDLEAYALYKFTPKQQLRVALSNILGEDFVNRQIFLEQDRLVVRNLRFPAGPSVRATLELKF</sequence>
<dbReference type="EMBL" id="JBHSMU010000004">
    <property type="protein sequence ID" value="MFC5458825.1"/>
    <property type="molecule type" value="Genomic_DNA"/>
</dbReference>
<feature type="domain" description="TonB-dependent receptor-like beta-barrel" evidence="14">
    <location>
        <begin position="261"/>
        <end position="694"/>
    </location>
</feature>
<gene>
    <name evidence="16" type="ORF">ACFPN5_03240</name>
</gene>
<evidence type="ECO:0000259" key="14">
    <source>
        <dbReference type="Pfam" id="PF00593"/>
    </source>
</evidence>
<keyword evidence="9 10" id="KW-0998">Cell outer membrane</keyword>
<accession>A0ABW0KZB7</accession>
<protein>
    <submittedName>
        <fullName evidence="16">TonB-dependent receptor plug domain-containing protein</fullName>
    </submittedName>
</protein>
<keyword evidence="4 10" id="KW-1134">Transmembrane beta strand</keyword>
<keyword evidence="6 11" id="KW-0798">TonB box</keyword>
<keyword evidence="8 16" id="KW-0675">Receptor</keyword>
<comment type="caution">
    <text evidence="16">The sequence shown here is derived from an EMBL/GenBank/DDBJ whole genome shotgun (WGS) entry which is preliminary data.</text>
</comment>
<dbReference type="PANTHER" id="PTHR40980:SF4">
    <property type="entry name" value="TONB-DEPENDENT RECEPTOR-LIKE BETA-BARREL DOMAIN-CONTAINING PROTEIN"/>
    <property type="match status" value="1"/>
</dbReference>
<feature type="chain" id="PRO_5046242375" evidence="13">
    <location>
        <begin position="25"/>
        <end position="733"/>
    </location>
</feature>
<evidence type="ECO:0000256" key="3">
    <source>
        <dbReference type="ARBA" id="ARBA00022448"/>
    </source>
</evidence>
<evidence type="ECO:0000256" key="11">
    <source>
        <dbReference type="RuleBase" id="RU003357"/>
    </source>
</evidence>
<feature type="domain" description="TonB-dependent receptor plug" evidence="15">
    <location>
        <begin position="62"/>
        <end position="160"/>
    </location>
</feature>
<dbReference type="Gene3D" id="2.40.170.20">
    <property type="entry name" value="TonB-dependent receptor, beta-barrel domain"/>
    <property type="match status" value="1"/>
</dbReference>
<keyword evidence="13" id="KW-0732">Signal</keyword>
<dbReference type="PROSITE" id="PS52016">
    <property type="entry name" value="TONB_DEPENDENT_REC_3"/>
    <property type="match status" value="1"/>
</dbReference>
<comment type="subcellular location">
    <subcellularLocation>
        <location evidence="1 10">Cell outer membrane</location>
        <topology evidence="1 10">Multi-pass membrane protein</topology>
    </subcellularLocation>
</comment>
<name>A0ABW0KZB7_9BURK</name>
<proteinExistence type="inferred from homology"/>
<evidence type="ECO:0000256" key="4">
    <source>
        <dbReference type="ARBA" id="ARBA00022452"/>
    </source>
</evidence>
<evidence type="ECO:0000256" key="9">
    <source>
        <dbReference type="ARBA" id="ARBA00023237"/>
    </source>
</evidence>
<comment type="similarity">
    <text evidence="2 10 11">Belongs to the TonB-dependent receptor family.</text>
</comment>
<dbReference type="Pfam" id="PF07715">
    <property type="entry name" value="Plug"/>
    <property type="match status" value="1"/>
</dbReference>
<dbReference type="InterPro" id="IPR037066">
    <property type="entry name" value="Plug_dom_sf"/>
</dbReference>
<feature type="region of interest" description="Disordered" evidence="12">
    <location>
        <begin position="30"/>
        <end position="49"/>
    </location>
</feature>
<dbReference type="Pfam" id="PF00593">
    <property type="entry name" value="TonB_dep_Rec_b-barrel"/>
    <property type="match status" value="1"/>
</dbReference>
<keyword evidence="17" id="KW-1185">Reference proteome</keyword>
<dbReference type="Proteomes" id="UP001596050">
    <property type="component" value="Unassembled WGS sequence"/>
</dbReference>
<evidence type="ECO:0000256" key="6">
    <source>
        <dbReference type="ARBA" id="ARBA00023077"/>
    </source>
</evidence>
<keyword evidence="5 10" id="KW-0812">Transmembrane</keyword>
<evidence type="ECO:0000256" key="8">
    <source>
        <dbReference type="ARBA" id="ARBA00023170"/>
    </source>
</evidence>
<dbReference type="InterPro" id="IPR039426">
    <property type="entry name" value="TonB-dep_rcpt-like"/>
</dbReference>